<dbReference type="AlphaFoldDB" id="A0A846Y7U7"/>
<organism evidence="1 2">
    <name type="scientific">Nocardia vermiculata</name>
    <dbReference type="NCBI Taxonomy" id="257274"/>
    <lineage>
        <taxon>Bacteria</taxon>
        <taxon>Bacillati</taxon>
        <taxon>Actinomycetota</taxon>
        <taxon>Actinomycetes</taxon>
        <taxon>Mycobacteriales</taxon>
        <taxon>Nocardiaceae</taxon>
        <taxon>Nocardia</taxon>
    </lineage>
</organism>
<evidence type="ECO:0000313" key="2">
    <source>
        <dbReference type="Proteomes" id="UP000565711"/>
    </source>
</evidence>
<reference evidence="1 2" key="1">
    <citation type="submission" date="2020-04" db="EMBL/GenBank/DDBJ databases">
        <title>MicrobeNet Type strains.</title>
        <authorList>
            <person name="Nicholson A.C."/>
        </authorList>
    </citation>
    <scope>NUCLEOTIDE SEQUENCE [LARGE SCALE GENOMIC DNA]</scope>
    <source>
        <strain evidence="1 2">JCM 12354</strain>
    </source>
</reference>
<accession>A0A846Y7U7</accession>
<keyword evidence="2" id="KW-1185">Reference proteome</keyword>
<sequence>MTANESEEHLSGRVRIRPRGSLSIAHARILRALSYGGMLTKQQIETAAGLTRWKTWQGIGELNRRDLVVTTLRTGRWEITKLGRTTLAAQHPTFGRLES</sequence>
<dbReference type="RefSeq" id="WP_157103082.1">
    <property type="nucleotide sequence ID" value="NZ_JAAXOP010000022.1"/>
</dbReference>
<name>A0A846Y7U7_9NOCA</name>
<comment type="caution">
    <text evidence="1">The sequence shown here is derived from an EMBL/GenBank/DDBJ whole genome shotgun (WGS) entry which is preliminary data.</text>
</comment>
<evidence type="ECO:0000313" key="1">
    <source>
        <dbReference type="EMBL" id="NKY53940.1"/>
    </source>
</evidence>
<proteinExistence type="predicted"/>
<protein>
    <submittedName>
        <fullName evidence="1">Uncharacterized protein</fullName>
    </submittedName>
</protein>
<dbReference type="EMBL" id="JAAXOP010000022">
    <property type="protein sequence ID" value="NKY53940.1"/>
    <property type="molecule type" value="Genomic_DNA"/>
</dbReference>
<gene>
    <name evidence="1" type="ORF">HGA08_27475</name>
</gene>
<dbReference type="Proteomes" id="UP000565711">
    <property type="component" value="Unassembled WGS sequence"/>
</dbReference>